<sequence>MKLNRRQWLKRSALAGSVGLFSGLPGFQALSKQEIEAFRPRPLYTPIRLGSNENPYGPSARVREAIKASFDDGCRYPWSYEGELLEMIAKKEGLTKECIVITGGSTEGLKVAGIACAKEKKEIIAAKPTFDAMMQYAQLWGTHVNWVPLDQEMMYDLNEIENRVSSNTKMVFLCNPNNPTSTLLPAPRVMDFCETVSRKTIVFSDEAYYDYIEDAGYPSMTHCIKKDLDVIVSRTFSKVYGLAGLRIGYLMARPELASQLRRHVVAFTNVLALKAAAAAMEDRDFYKFSLDQNHKARKSIYEGLDRLALEYLPSQTNFVFFKTEKDIRKLQAKMLEKGVIIGRPFEPLTDWCRISTGTMEEVELFVNSLHEVMGELKG</sequence>
<organism evidence="6 7">
    <name type="scientific">Negadavirga shengliensis</name>
    <dbReference type="NCBI Taxonomy" id="1389218"/>
    <lineage>
        <taxon>Bacteria</taxon>
        <taxon>Pseudomonadati</taxon>
        <taxon>Bacteroidota</taxon>
        <taxon>Cytophagia</taxon>
        <taxon>Cytophagales</taxon>
        <taxon>Cyclobacteriaceae</taxon>
        <taxon>Negadavirga</taxon>
    </lineage>
</organism>
<keyword evidence="2 6" id="KW-0032">Aminotransferase</keyword>
<dbReference type="Pfam" id="PF00155">
    <property type="entry name" value="Aminotran_1_2"/>
    <property type="match status" value="1"/>
</dbReference>
<dbReference type="PANTHER" id="PTHR43643:SF3">
    <property type="entry name" value="HISTIDINOL-PHOSPHATE AMINOTRANSFERASE"/>
    <property type="match status" value="1"/>
</dbReference>
<dbReference type="RefSeq" id="WP_377065414.1">
    <property type="nucleotide sequence ID" value="NZ_JBHSJJ010000007.1"/>
</dbReference>
<protein>
    <submittedName>
        <fullName evidence="6">Pyridoxal phosphate-dependent aminotransferase</fullName>
        <ecNumber evidence="6">2.6.1.9</ecNumber>
    </submittedName>
</protein>
<dbReference type="CDD" id="cd00609">
    <property type="entry name" value="AAT_like"/>
    <property type="match status" value="1"/>
</dbReference>
<dbReference type="PANTHER" id="PTHR43643">
    <property type="entry name" value="HISTIDINOL-PHOSPHATE AMINOTRANSFERASE 2"/>
    <property type="match status" value="1"/>
</dbReference>
<keyword evidence="4" id="KW-0663">Pyridoxal phosphate</keyword>
<dbReference type="GO" id="GO:0004400">
    <property type="term" value="F:histidinol-phosphate transaminase activity"/>
    <property type="evidence" value="ECO:0007669"/>
    <property type="project" value="UniProtKB-EC"/>
</dbReference>
<evidence type="ECO:0000256" key="2">
    <source>
        <dbReference type="ARBA" id="ARBA00022576"/>
    </source>
</evidence>
<dbReference type="Gene3D" id="3.40.640.10">
    <property type="entry name" value="Type I PLP-dependent aspartate aminotransferase-like (Major domain)"/>
    <property type="match status" value="1"/>
</dbReference>
<dbReference type="InterPro" id="IPR050106">
    <property type="entry name" value="HistidinolP_aminotransfase"/>
</dbReference>
<proteinExistence type="inferred from homology"/>
<evidence type="ECO:0000313" key="7">
    <source>
        <dbReference type="Proteomes" id="UP001595818"/>
    </source>
</evidence>
<dbReference type="SUPFAM" id="SSF53383">
    <property type="entry name" value="PLP-dependent transferases"/>
    <property type="match status" value="1"/>
</dbReference>
<gene>
    <name evidence="6" type="ORF">ACFPFU_14155</name>
</gene>
<dbReference type="InterPro" id="IPR006311">
    <property type="entry name" value="TAT_signal"/>
</dbReference>
<comment type="caution">
    <text evidence="6">The sequence shown here is derived from an EMBL/GenBank/DDBJ whole genome shotgun (WGS) entry which is preliminary data.</text>
</comment>
<comment type="similarity">
    <text evidence="1">Belongs to the class-II pyridoxal-phosphate-dependent aminotransferase family. Histidinol-phosphate aminotransferase subfamily.</text>
</comment>
<accession>A0ABV9T281</accession>
<evidence type="ECO:0000256" key="4">
    <source>
        <dbReference type="ARBA" id="ARBA00022898"/>
    </source>
</evidence>
<reference evidence="7" key="1">
    <citation type="journal article" date="2019" name="Int. J. Syst. Evol. Microbiol.">
        <title>The Global Catalogue of Microorganisms (GCM) 10K type strain sequencing project: providing services to taxonomists for standard genome sequencing and annotation.</title>
        <authorList>
            <consortium name="The Broad Institute Genomics Platform"/>
            <consortium name="The Broad Institute Genome Sequencing Center for Infectious Disease"/>
            <person name="Wu L."/>
            <person name="Ma J."/>
        </authorList>
    </citation>
    <scope>NUCLEOTIDE SEQUENCE [LARGE SCALE GENOMIC DNA]</scope>
    <source>
        <strain evidence="7">CGMCC 4.7466</strain>
    </source>
</reference>
<dbReference type="EMBL" id="JBHSJJ010000007">
    <property type="protein sequence ID" value="MFC4872835.1"/>
    <property type="molecule type" value="Genomic_DNA"/>
</dbReference>
<keyword evidence="3 6" id="KW-0808">Transferase</keyword>
<dbReference type="InterPro" id="IPR015422">
    <property type="entry name" value="PyrdxlP-dep_Trfase_small"/>
</dbReference>
<dbReference type="InterPro" id="IPR015421">
    <property type="entry name" value="PyrdxlP-dep_Trfase_major"/>
</dbReference>
<dbReference type="PROSITE" id="PS51318">
    <property type="entry name" value="TAT"/>
    <property type="match status" value="1"/>
</dbReference>
<feature type="domain" description="Aminotransferase class I/classII large" evidence="5">
    <location>
        <begin position="47"/>
        <end position="368"/>
    </location>
</feature>
<evidence type="ECO:0000259" key="5">
    <source>
        <dbReference type="Pfam" id="PF00155"/>
    </source>
</evidence>
<evidence type="ECO:0000256" key="1">
    <source>
        <dbReference type="ARBA" id="ARBA00007970"/>
    </source>
</evidence>
<dbReference type="InterPro" id="IPR015424">
    <property type="entry name" value="PyrdxlP-dep_Trfase"/>
</dbReference>
<dbReference type="EC" id="2.6.1.9" evidence="6"/>
<dbReference type="Gene3D" id="3.90.1150.10">
    <property type="entry name" value="Aspartate Aminotransferase, domain 1"/>
    <property type="match status" value="1"/>
</dbReference>
<evidence type="ECO:0000313" key="6">
    <source>
        <dbReference type="EMBL" id="MFC4872835.1"/>
    </source>
</evidence>
<dbReference type="Proteomes" id="UP001595818">
    <property type="component" value="Unassembled WGS sequence"/>
</dbReference>
<keyword evidence="7" id="KW-1185">Reference proteome</keyword>
<name>A0ABV9T281_9BACT</name>
<evidence type="ECO:0000256" key="3">
    <source>
        <dbReference type="ARBA" id="ARBA00022679"/>
    </source>
</evidence>
<dbReference type="InterPro" id="IPR004839">
    <property type="entry name" value="Aminotransferase_I/II_large"/>
</dbReference>